<evidence type="ECO:0000256" key="2">
    <source>
        <dbReference type="ARBA" id="ARBA00022963"/>
    </source>
</evidence>
<feature type="short sequence motif" description="DGA/G" evidence="4">
    <location>
        <begin position="208"/>
        <end position="210"/>
    </location>
</feature>
<feature type="short sequence motif" description="GXSXG" evidence="4">
    <location>
        <begin position="44"/>
        <end position="48"/>
    </location>
</feature>
<sequence>MTLGKSALLLSGGGARGAYQVGVLSALSTMMPKGSPIPFQVLCGTSAGALNAAFLATQASNFNKGVKQLSFIWRHLTPDQIYEVSRWPLASSITKTLAAAFLRQGHGTSLSLMTNAPLALLLRRYLDLDKVSIALNQRLIETLAITAINYSAGSSTTFFQTSNSTLAGWAQGRKVGVREPITIEHLLASSAIPGIFPPERINDQYFGDGAVRLGSAIRPAINLGAERLMLIGVSDNRQAKDWSQAPTAQNTQEPSIVQVLGQLLNSAFIDTIDQDIAHIEELNQLLSLIPEEQRPADLAHRKTLVISPSMGLNVIAREHLHTLPKSIARLLRTATGNRTENASSAASYLLFTPEYCQALMELGYKDAMWQKDRILAFLAGE</sequence>
<dbReference type="EMBL" id="JBHTMN010000011">
    <property type="protein sequence ID" value="MFD1383762.1"/>
    <property type="molecule type" value="Genomic_DNA"/>
</dbReference>
<evidence type="ECO:0000256" key="4">
    <source>
        <dbReference type="PROSITE-ProRule" id="PRU01161"/>
    </source>
</evidence>
<name>A0ABW4B0P0_9GAMM</name>
<comment type="caution">
    <text evidence="6">The sequence shown here is derived from an EMBL/GenBank/DDBJ whole genome shotgun (WGS) entry which is preliminary data.</text>
</comment>
<reference evidence="7" key="1">
    <citation type="journal article" date="2019" name="Int. J. Syst. Evol. Microbiol.">
        <title>The Global Catalogue of Microorganisms (GCM) 10K type strain sequencing project: providing services to taxonomists for standard genome sequencing and annotation.</title>
        <authorList>
            <consortium name="The Broad Institute Genomics Platform"/>
            <consortium name="The Broad Institute Genome Sequencing Center for Infectious Disease"/>
            <person name="Wu L."/>
            <person name="Ma J."/>
        </authorList>
    </citation>
    <scope>NUCLEOTIDE SEQUENCE [LARGE SCALE GENOMIC DNA]</scope>
    <source>
        <strain evidence="7">JCM 30774</strain>
    </source>
</reference>
<dbReference type="SUPFAM" id="SSF52151">
    <property type="entry name" value="FabD/lysophospholipase-like"/>
    <property type="match status" value="1"/>
</dbReference>
<organism evidence="6 7">
    <name type="scientific">Rhodanobacter aciditrophus</name>
    <dbReference type="NCBI Taxonomy" id="1623218"/>
    <lineage>
        <taxon>Bacteria</taxon>
        <taxon>Pseudomonadati</taxon>
        <taxon>Pseudomonadota</taxon>
        <taxon>Gammaproteobacteria</taxon>
        <taxon>Lysobacterales</taxon>
        <taxon>Rhodanobacteraceae</taxon>
        <taxon>Rhodanobacter</taxon>
    </lineage>
</organism>
<evidence type="ECO:0000259" key="5">
    <source>
        <dbReference type="PROSITE" id="PS51635"/>
    </source>
</evidence>
<dbReference type="Proteomes" id="UP001597059">
    <property type="component" value="Unassembled WGS sequence"/>
</dbReference>
<evidence type="ECO:0000313" key="6">
    <source>
        <dbReference type="EMBL" id="MFD1383762.1"/>
    </source>
</evidence>
<feature type="active site" description="Proton acceptor" evidence="4">
    <location>
        <position position="208"/>
    </location>
</feature>
<dbReference type="PANTHER" id="PTHR14226">
    <property type="entry name" value="NEUROPATHY TARGET ESTERASE/SWISS CHEESE D.MELANOGASTER"/>
    <property type="match status" value="1"/>
</dbReference>
<keyword evidence="7" id="KW-1185">Reference proteome</keyword>
<feature type="short sequence motif" description="GXGXXG" evidence="4">
    <location>
        <begin position="12"/>
        <end position="17"/>
    </location>
</feature>
<dbReference type="InterPro" id="IPR002641">
    <property type="entry name" value="PNPLA_dom"/>
</dbReference>
<dbReference type="PROSITE" id="PS51635">
    <property type="entry name" value="PNPLA"/>
    <property type="match status" value="1"/>
</dbReference>
<evidence type="ECO:0000313" key="7">
    <source>
        <dbReference type="Proteomes" id="UP001597059"/>
    </source>
</evidence>
<dbReference type="Gene3D" id="3.40.1090.10">
    <property type="entry name" value="Cytosolic phospholipase A2 catalytic domain"/>
    <property type="match status" value="1"/>
</dbReference>
<dbReference type="PANTHER" id="PTHR14226:SF57">
    <property type="entry name" value="BLR7027 PROTEIN"/>
    <property type="match status" value="1"/>
</dbReference>
<dbReference type="RefSeq" id="WP_377367336.1">
    <property type="nucleotide sequence ID" value="NZ_JBHTMN010000011.1"/>
</dbReference>
<proteinExistence type="predicted"/>
<dbReference type="Pfam" id="PF01734">
    <property type="entry name" value="Patatin"/>
    <property type="match status" value="1"/>
</dbReference>
<accession>A0ABW4B0P0</accession>
<feature type="active site" description="Nucleophile" evidence="4">
    <location>
        <position position="46"/>
    </location>
</feature>
<keyword evidence="3 4" id="KW-0443">Lipid metabolism</keyword>
<protein>
    <submittedName>
        <fullName evidence="6">Patatin-like phospholipase family protein</fullName>
    </submittedName>
</protein>
<evidence type="ECO:0000256" key="1">
    <source>
        <dbReference type="ARBA" id="ARBA00022801"/>
    </source>
</evidence>
<dbReference type="InterPro" id="IPR050301">
    <property type="entry name" value="NTE"/>
</dbReference>
<dbReference type="InterPro" id="IPR016035">
    <property type="entry name" value="Acyl_Trfase/lysoPLipase"/>
</dbReference>
<evidence type="ECO:0000256" key="3">
    <source>
        <dbReference type="ARBA" id="ARBA00023098"/>
    </source>
</evidence>
<feature type="domain" description="PNPLA" evidence="5">
    <location>
        <begin position="8"/>
        <end position="221"/>
    </location>
</feature>
<keyword evidence="2 4" id="KW-0442">Lipid degradation</keyword>
<keyword evidence="1 4" id="KW-0378">Hydrolase</keyword>
<gene>
    <name evidence="6" type="ORF">ACFQ45_10305</name>
</gene>